<evidence type="ECO:0000313" key="1">
    <source>
        <dbReference type="EMBL" id="ABJ64239.1"/>
    </source>
</evidence>
<name>Q03RD3_LEVBA</name>
<sequence>MKLTIHKQLGDTAIDTDVEGSIDDCLKVIDHLDAIKDNMQKADEVSSKIKDEMNQYLWQDRNDIQREFQRNIDSGKLTINW</sequence>
<protein>
    <submittedName>
        <fullName evidence="1">Uncharacterized protein</fullName>
    </submittedName>
</protein>
<keyword evidence="2" id="KW-1185">Reference proteome</keyword>
<gene>
    <name evidence="1" type="ordered locus">LVIS_1107</name>
</gene>
<dbReference type="KEGG" id="lbr:LVIS_1107"/>
<dbReference type="STRING" id="387344.LVIS_1107"/>
<dbReference type="HOGENOM" id="CLU_2569457_0_0_9"/>
<dbReference type="EMBL" id="CP000416">
    <property type="protein sequence ID" value="ABJ64239.1"/>
    <property type="molecule type" value="Genomic_DNA"/>
</dbReference>
<dbReference type="AlphaFoldDB" id="Q03RD3"/>
<proteinExistence type="predicted"/>
<dbReference type="RefSeq" id="WP_011667869.1">
    <property type="nucleotide sequence ID" value="NC_008497.1"/>
</dbReference>
<reference evidence="1 2" key="1">
    <citation type="journal article" date="2006" name="Proc. Natl. Acad. Sci. U.S.A.">
        <title>Comparative genomics of the lactic acid bacteria.</title>
        <authorList>
            <person name="Makarova K."/>
            <person name="Slesarev A."/>
            <person name="Wolf Y."/>
            <person name="Sorokin A."/>
            <person name="Mirkin B."/>
            <person name="Koonin E."/>
            <person name="Pavlov A."/>
            <person name="Pavlova N."/>
            <person name="Karamychev V."/>
            <person name="Polouchine N."/>
            <person name="Shakhova V."/>
            <person name="Grigoriev I."/>
            <person name="Lou Y."/>
            <person name="Rohksar D."/>
            <person name="Lucas S."/>
            <person name="Huang K."/>
            <person name="Goodstein D.M."/>
            <person name="Hawkins T."/>
            <person name="Plengvidhya V."/>
            <person name="Welker D."/>
            <person name="Hughes J."/>
            <person name="Goh Y."/>
            <person name="Benson A."/>
            <person name="Baldwin K."/>
            <person name="Lee J.H."/>
            <person name="Diaz-Muniz I."/>
            <person name="Dosti B."/>
            <person name="Smeianov V."/>
            <person name="Wechter W."/>
            <person name="Barabote R."/>
            <person name="Lorca G."/>
            <person name="Altermann E."/>
            <person name="Barrangou R."/>
            <person name="Ganesan B."/>
            <person name="Xie Y."/>
            <person name="Rawsthorne H."/>
            <person name="Tamir D."/>
            <person name="Parker C."/>
            <person name="Breidt F."/>
            <person name="Broadbent J."/>
            <person name="Hutkins R."/>
            <person name="O'Sullivan D."/>
            <person name="Steele J."/>
            <person name="Unlu G."/>
            <person name="Saier M."/>
            <person name="Klaenhammer T."/>
            <person name="Richardson P."/>
            <person name="Kozyavkin S."/>
            <person name="Weimer B."/>
            <person name="Mills D."/>
        </authorList>
    </citation>
    <scope>NUCLEOTIDE SEQUENCE [LARGE SCALE GENOMIC DNA]</scope>
    <source>
        <strain evidence="2">ATCC 367 / BCRC 12310 / CIP 105137 / JCM 1170 / LMG 11437 / NCIMB 947 / NCTC 947</strain>
    </source>
</reference>
<evidence type="ECO:0000313" key="2">
    <source>
        <dbReference type="Proteomes" id="UP000001652"/>
    </source>
</evidence>
<organism evidence="1 2">
    <name type="scientific">Levilactobacillus brevis (strain ATCC 367 / BCRC 12310 / CIP 105137 / JCM 1170 / LMG 11437 / NCIMB 947 / NCTC 947)</name>
    <name type="common">Lactobacillus brevis</name>
    <dbReference type="NCBI Taxonomy" id="387344"/>
    <lineage>
        <taxon>Bacteria</taxon>
        <taxon>Bacillati</taxon>
        <taxon>Bacillota</taxon>
        <taxon>Bacilli</taxon>
        <taxon>Lactobacillales</taxon>
        <taxon>Lactobacillaceae</taxon>
        <taxon>Levilactobacillus</taxon>
    </lineage>
</organism>
<dbReference type="Proteomes" id="UP000001652">
    <property type="component" value="Chromosome"/>
</dbReference>
<accession>Q03RD3</accession>
<dbReference type="PATRIC" id="fig|387344.15.peg.1079"/>